<organism evidence="1 2">
    <name type="scientific">Acromyrmex charruanus</name>
    <dbReference type="NCBI Taxonomy" id="2715315"/>
    <lineage>
        <taxon>Eukaryota</taxon>
        <taxon>Metazoa</taxon>
        <taxon>Ecdysozoa</taxon>
        <taxon>Arthropoda</taxon>
        <taxon>Hexapoda</taxon>
        <taxon>Insecta</taxon>
        <taxon>Pterygota</taxon>
        <taxon>Neoptera</taxon>
        <taxon>Endopterygota</taxon>
        <taxon>Hymenoptera</taxon>
        <taxon>Apocrita</taxon>
        <taxon>Aculeata</taxon>
        <taxon>Formicoidea</taxon>
        <taxon>Formicidae</taxon>
        <taxon>Myrmicinae</taxon>
        <taxon>Acromyrmex</taxon>
    </lineage>
</organism>
<name>A0A836K9J3_9HYME</name>
<keyword evidence="2" id="KW-1185">Reference proteome</keyword>
<dbReference type="Gene3D" id="3.40.50.2060">
    <property type="match status" value="1"/>
</dbReference>
<sequence>MKTYPLYGGTLITLPNIANVIFISRPQLELMNLIAENVHREEGKRPHKEFHLFYMPHKRIKEFHLENDDHLSVSNCISYIQGLYKFRKSQEENNSKVWEFLKRAKVISFHMFVARLPHMLAIKQSLARRKYTVAEMIKEQELLDCIDTEKPNAYIEDMIAQQKD</sequence>
<dbReference type="InterPro" id="IPR043154">
    <property type="entry name" value="Sec-1-like_dom1"/>
</dbReference>
<comment type="caution">
    <text evidence="1">The sequence shown here is derived from an EMBL/GenBank/DDBJ whole genome shotgun (WGS) entry which is preliminary data.</text>
</comment>
<evidence type="ECO:0000313" key="1">
    <source>
        <dbReference type="EMBL" id="KAG5347285.1"/>
    </source>
</evidence>
<reference evidence="1" key="1">
    <citation type="submission" date="2020-03" db="EMBL/GenBank/DDBJ databases">
        <title>Relaxed selection underlies rapid genomic changes in the transitions from sociality to social parasitism in ants.</title>
        <authorList>
            <person name="Bi X."/>
        </authorList>
    </citation>
    <scope>NUCLEOTIDE SEQUENCE</scope>
    <source>
        <strain evidence="1">BGI-DK2014a</strain>
        <tissue evidence="1">Whole body</tissue>
    </source>
</reference>
<dbReference type="AlphaFoldDB" id="A0A836K9J3"/>
<dbReference type="EMBL" id="JAANIC010001002">
    <property type="protein sequence ID" value="KAG5347285.1"/>
    <property type="molecule type" value="Genomic_DNA"/>
</dbReference>
<proteinExistence type="predicted"/>
<feature type="non-terminal residue" evidence="1">
    <location>
        <position position="1"/>
    </location>
</feature>
<protein>
    <submittedName>
        <fullName evidence="1">VP33A protein</fullName>
    </submittedName>
</protein>
<gene>
    <name evidence="1" type="primary">Vps33a_1</name>
    <name evidence="1" type="ORF">G6Z76_0005916</name>
</gene>
<evidence type="ECO:0000313" key="2">
    <source>
        <dbReference type="Proteomes" id="UP000669903"/>
    </source>
</evidence>
<accession>A0A836K9J3</accession>
<dbReference type="Proteomes" id="UP000669903">
    <property type="component" value="Unassembled WGS sequence"/>
</dbReference>
<feature type="non-terminal residue" evidence="1">
    <location>
        <position position="164"/>
    </location>
</feature>